<name>A0ABU2K102_9ACTN</name>
<sequence length="73" mass="7849">RGGQAGRDANPPRHVRDRRGWNLHRPQPRIGGVAAIRAPFAFGGGTIGQVTVDLSGEPYRDLEGELAVAFSKD</sequence>
<gene>
    <name evidence="2" type="ORF">RM844_32135</name>
</gene>
<feature type="non-terminal residue" evidence="2">
    <location>
        <position position="1"/>
    </location>
</feature>
<organism evidence="2 3">
    <name type="scientific">Streptomyces chisholmiae</name>
    <dbReference type="NCBI Taxonomy" id="3075540"/>
    <lineage>
        <taxon>Bacteria</taxon>
        <taxon>Bacillati</taxon>
        <taxon>Actinomycetota</taxon>
        <taxon>Actinomycetes</taxon>
        <taxon>Kitasatosporales</taxon>
        <taxon>Streptomycetaceae</taxon>
        <taxon>Streptomyces</taxon>
    </lineage>
</organism>
<dbReference type="RefSeq" id="WP_311670982.1">
    <property type="nucleotide sequence ID" value="NZ_JAVREO010000078.1"/>
</dbReference>
<feature type="region of interest" description="Disordered" evidence="1">
    <location>
        <begin position="1"/>
        <end position="26"/>
    </location>
</feature>
<evidence type="ECO:0000256" key="1">
    <source>
        <dbReference type="SAM" id="MobiDB-lite"/>
    </source>
</evidence>
<accession>A0ABU2K102</accession>
<evidence type="ECO:0000313" key="3">
    <source>
        <dbReference type="Proteomes" id="UP001183410"/>
    </source>
</evidence>
<proteinExistence type="predicted"/>
<dbReference type="EMBL" id="JAVREO010000078">
    <property type="protein sequence ID" value="MDT0270927.1"/>
    <property type="molecule type" value="Genomic_DNA"/>
</dbReference>
<keyword evidence="3" id="KW-1185">Reference proteome</keyword>
<dbReference type="Proteomes" id="UP001183410">
    <property type="component" value="Unassembled WGS sequence"/>
</dbReference>
<comment type="caution">
    <text evidence="2">The sequence shown here is derived from an EMBL/GenBank/DDBJ whole genome shotgun (WGS) entry which is preliminary data.</text>
</comment>
<protein>
    <submittedName>
        <fullName evidence="2">Uncharacterized protein</fullName>
    </submittedName>
</protein>
<evidence type="ECO:0000313" key="2">
    <source>
        <dbReference type="EMBL" id="MDT0270927.1"/>
    </source>
</evidence>
<reference evidence="3" key="1">
    <citation type="submission" date="2023-07" db="EMBL/GenBank/DDBJ databases">
        <title>30 novel species of actinomycetes from the DSMZ collection.</title>
        <authorList>
            <person name="Nouioui I."/>
        </authorList>
    </citation>
    <scope>NUCLEOTIDE SEQUENCE [LARGE SCALE GENOMIC DNA]</scope>
    <source>
        <strain evidence="3">DSM 44915</strain>
    </source>
</reference>